<feature type="transmembrane region" description="Helical" evidence="1">
    <location>
        <begin position="132"/>
        <end position="153"/>
    </location>
</feature>
<evidence type="ECO:0000313" key="2">
    <source>
        <dbReference type="EMBL" id="ANH36618.1"/>
    </source>
</evidence>
<dbReference type="STRING" id="1300347.I601_0164"/>
<dbReference type="AlphaFoldDB" id="A0A1A9GED4"/>
<dbReference type="EMBL" id="CP015079">
    <property type="protein sequence ID" value="ANH36618.1"/>
    <property type="molecule type" value="Genomic_DNA"/>
</dbReference>
<keyword evidence="1" id="KW-0812">Transmembrane</keyword>
<feature type="transmembrane region" description="Helical" evidence="1">
    <location>
        <begin position="368"/>
        <end position="390"/>
    </location>
</feature>
<feature type="transmembrane region" description="Helical" evidence="1">
    <location>
        <begin position="56"/>
        <end position="75"/>
    </location>
</feature>
<feature type="transmembrane region" description="Helical" evidence="1">
    <location>
        <begin position="96"/>
        <end position="126"/>
    </location>
</feature>
<feature type="transmembrane region" description="Helical" evidence="1">
    <location>
        <begin position="402"/>
        <end position="420"/>
    </location>
</feature>
<protein>
    <submittedName>
        <fullName evidence="2">Manganese transport protein MntH</fullName>
    </submittedName>
</protein>
<feature type="transmembrane region" description="Helical" evidence="1">
    <location>
        <begin position="165"/>
        <end position="185"/>
    </location>
</feature>
<reference evidence="2 3" key="1">
    <citation type="submission" date="2016-03" db="EMBL/GenBank/DDBJ databases">
        <title>Complete genome sequence of a soil Actinobacterium, Nocardioides dokdonensis FR1436.</title>
        <authorList>
            <person name="Kwon S.-K."/>
            <person name="Kim K."/>
            <person name="Kim J.F."/>
        </authorList>
    </citation>
    <scope>NUCLEOTIDE SEQUENCE [LARGE SCALE GENOMIC DNA]</scope>
    <source>
        <strain evidence="2 3">FR1436</strain>
    </source>
</reference>
<keyword evidence="1" id="KW-1133">Transmembrane helix</keyword>
<organism evidence="2 3">
    <name type="scientific">Nocardioides dokdonensis FR1436</name>
    <dbReference type="NCBI Taxonomy" id="1300347"/>
    <lineage>
        <taxon>Bacteria</taxon>
        <taxon>Bacillati</taxon>
        <taxon>Actinomycetota</taxon>
        <taxon>Actinomycetes</taxon>
        <taxon>Propionibacteriales</taxon>
        <taxon>Nocardioidaceae</taxon>
        <taxon>Nocardioides</taxon>
    </lineage>
</organism>
<name>A0A1A9GED4_9ACTN</name>
<dbReference type="KEGG" id="ndk:I601_0164"/>
<feature type="transmembrane region" description="Helical" evidence="1">
    <location>
        <begin position="24"/>
        <end position="44"/>
    </location>
</feature>
<feature type="transmembrane region" description="Helical" evidence="1">
    <location>
        <begin position="342"/>
        <end position="362"/>
    </location>
</feature>
<proteinExistence type="predicted"/>
<evidence type="ECO:0000313" key="3">
    <source>
        <dbReference type="Proteomes" id="UP000077868"/>
    </source>
</evidence>
<feature type="transmembrane region" description="Helical" evidence="1">
    <location>
        <begin position="296"/>
        <end position="321"/>
    </location>
</feature>
<accession>A0A1A9GED4</accession>
<sequence length="427" mass="44940">MATAAERTATETPASEPGVWARRLGALGPGILMASAAIGGSHLISSTQAGARFGWQLAFVIVLANVLKYPFFRFGPQYTVESGRSLVEGYARKGRAYLWVFFVLATVSSVISTAGVGLLGAVILGFMLPDSWAPGVPALATAMMASAWLLLVAGHYRALDAVTKVIIVTLTLATITATFMAASAGSERVAGFVEPTPWTWATLPFLVALMGWMPAPIEISALNSLWIQAKQKLHPSRAADVLFDFNVGYATSAVLALFFLSLGALVQYGAGVEVAGAGGAYVDQLLQMYGTAIGEWAVPLMAVIAFACMYGTVITVIDGYARACAESLRLLRGEPEFSRGSLNLWLSGIVGVGLVIILAMSASLAAMLTFAMISAFLTAPVFAWLNFSLVRGEGSLSPGLRYLSYAGLVYLVGFAGLFLLNHVGLLG</sequence>
<dbReference type="RefSeq" id="WP_084526965.1">
    <property type="nucleotide sequence ID" value="NZ_CP015079.1"/>
</dbReference>
<feature type="transmembrane region" description="Helical" evidence="1">
    <location>
        <begin position="247"/>
        <end position="266"/>
    </location>
</feature>
<feature type="transmembrane region" description="Helical" evidence="1">
    <location>
        <begin position="205"/>
        <end position="226"/>
    </location>
</feature>
<dbReference type="PATRIC" id="fig|1300347.3.peg.167"/>
<keyword evidence="3" id="KW-1185">Reference proteome</keyword>
<dbReference type="Proteomes" id="UP000077868">
    <property type="component" value="Chromosome"/>
</dbReference>
<evidence type="ECO:0000256" key="1">
    <source>
        <dbReference type="SAM" id="Phobius"/>
    </source>
</evidence>
<gene>
    <name evidence="2" type="ORF">I601_0164</name>
</gene>
<keyword evidence="1" id="KW-0472">Membrane</keyword>